<dbReference type="InterPro" id="IPR013653">
    <property type="entry name" value="GCN5-like_dom"/>
</dbReference>
<dbReference type="Pfam" id="PF08445">
    <property type="entry name" value="FR47"/>
    <property type="match status" value="1"/>
</dbReference>
<dbReference type="PANTHER" id="PTHR31143:SF2">
    <property type="entry name" value="FR47-LIKE DOMAIN-CONTAINING PROTEIN-RELATED"/>
    <property type="match status" value="1"/>
</dbReference>
<feature type="domain" description="N-acetyltransferase" evidence="1">
    <location>
        <begin position="1"/>
        <end position="84"/>
    </location>
</feature>
<dbReference type="Proteomes" id="UP000605427">
    <property type="component" value="Unassembled WGS sequence"/>
</dbReference>
<keyword evidence="3" id="KW-1185">Reference proteome</keyword>
<accession>A0ABQ2A5A6</accession>
<evidence type="ECO:0000313" key="2">
    <source>
        <dbReference type="EMBL" id="GGH86363.1"/>
    </source>
</evidence>
<dbReference type="InterPro" id="IPR000182">
    <property type="entry name" value="GNAT_dom"/>
</dbReference>
<reference evidence="3" key="1">
    <citation type="journal article" date="2019" name="Int. J. Syst. Evol. Microbiol.">
        <title>The Global Catalogue of Microorganisms (GCM) 10K type strain sequencing project: providing services to taxonomists for standard genome sequencing and annotation.</title>
        <authorList>
            <consortium name="The Broad Institute Genomics Platform"/>
            <consortium name="The Broad Institute Genome Sequencing Center for Infectious Disease"/>
            <person name="Wu L."/>
            <person name="Ma J."/>
        </authorList>
    </citation>
    <scope>NUCLEOTIDE SEQUENCE [LARGE SCALE GENOMIC DNA]</scope>
    <source>
        <strain evidence="3">CCM 8702</strain>
    </source>
</reference>
<proteinExistence type="predicted"/>
<dbReference type="EMBL" id="BMDD01000007">
    <property type="protein sequence ID" value="GGH86363.1"/>
    <property type="molecule type" value="Genomic_DNA"/>
</dbReference>
<organism evidence="2 3">
    <name type="scientific">Saccharibacillus endophyticus</name>
    <dbReference type="NCBI Taxonomy" id="2060666"/>
    <lineage>
        <taxon>Bacteria</taxon>
        <taxon>Bacillati</taxon>
        <taxon>Bacillota</taxon>
        <taxon>Bacilli</taxon>
        <taxon>Bacillales</taxon>
        <taxon>Paenibacillaceae</taxon>
        <taxon>Saccharibacillus</taxon>
    </lineage>
</organism>
<protein>
    <recommendedName>
        <fullName evidence="1">N-acetyltransferase domain-containing protein</fullName>
    </recommendedName>
</protein>
<dbReference type="Gene3D" id="3.40.630.30">
    <property type="match status" value="1"/>
</dbReference>
<dbReference type="InterPro" id="IPR027365">
    <property type="entry name" value="GNAT_acetyltra_YdfB-like"/>
</dbReference>
<dbReference type="InterPro" id="IPR016181">
    <property type="entry name" value="Acyl_CoA_acyltransferase"/>
</dbReference>
<evidence type="ECO:0000313" key="3">
    <source>
        <dbReference type="Proteomes" id="UP000605427"/>
    </source>
</evidence>
<dbReference type="PROSITE" id="PS51186">
    <property type="entry name" value="GNAT"/>
    <property type="match status" value="1"/>
</dbReference>
<gene>
    <name evidence="2" type="ORF">GCM10007362_45960</name>
</gene>
<evidence type="ECO:0000259" key="1">
    <source>
        <dbReference type="PROSITE" id="PS51186"/>
    </source>
</evidence>
<dbReference type="SUPFAM" id="SSF55729">
    <property type="entry name" value="Acyl-CoA N-acyltransferases (Nat)"/>
    <property type="match status" value="1"/>
</dbReference>
<dbReference type="PANTHER" id="PTHR31143">
    <property type="match status" value="1"/>
</dbReference>
<name>A0ABQ2A5A6_9BACL</name>
<comment type="caution">
    <text evidence="2">The sequence shown here is derived from an EMBL/GenBank/DDBJ whole genome shotgun (WGS) entry which is preliminary data.</text>
</comment>
<dbReference type="RefSeq" id="WP_229714321.1">
    <property type="nucleotide sequence ID" value="NZ_BMDD01000007.1"/>
</dbReference>
<sequence length="84" mass="9501">MANMAPASPRYRRINEVYTPREFRKKGYASALVSDICLRLNAEGITPVLYADCANPDSNGVYRKIGFKENGRLLDTRFAERTAE</sequence>